<dbReference type="GO" id="GO:0004854">
    <property type="term" value="F:xanthine dehydrogenase activity"/>
    <property type="evidence" value="ECO:0007669"/>
    <property type="project" value="UniProtKB-EC"/>
</dbReference>
<evidence type="ECO:0000256" key="5">
    <source>
        <dbReference type="ARBA" id="ARBA00023004"/>
    </source>
</evidence>
<dbReference type="InterPro" id="IPR005107">
    <property type="entry name" value="CO_DH_flav_C"/>
</dbReference>
<dbReference type="InterPro" id="IPR012175">
    <property type="entry name" value="Xanth_DH_ssu_bac"/>
</dbReference>
<dbReference type="PROSITE" id="PS51085">
    <property type="entry name" value="2FE2S_FER_2"/>
    <property type="match status" value="1"/>
</dbReference>
<dbReference type="Gene3D" id="3.30.465.10">
    <property type="match status" value="1"/>
</dbReference>
<dbReference type="InterPro" id="IPR016169">
    <property type="entry name" value="FAD-bd_PCMH_sub2"/>
</dbReference>
<dbReference type="InterPro" id="IPR036884">
    <property type="entry name" value="2Fe-2S-bd_dom_sf"/>
</dbReference>
<evidence type="ECO:0000256" key="4">
    <source>
        <dbReference type="ARBA" id="ARBA00023002"/>
    </source>
</evidence>
<dbReference type="InterPro" id="IPR036318">
    <property type="entry name" value="FAD-bd_PCMH-like_sf"/>
</dbReference>
<evidence type="ECO:0000313" key="8">
    <source>
        <dbReference type="EMBL" id="MFC3684000.1"/>
    </source>
</evidence>
<dbReference type="Pfam" id="PF00941">
    <property type="entry name" value="FAD_binding_5"/>
    <property type="match status" value="1"/>
</dbReference>
<sequence length="499" mass="53930">MNAKKPGQTLRFLRRGEAVTVHDVAPDRTLLDLLREDLHLTATKEGCGEGDCGACTVVLGETVDGRLTYKAINSCIRLAHSVDGIAVYTAEDITAPSGELHPAQEAMVRCHGSQCGFCTPGFVMSLFGMYQNTKGAQKLSREQAQADLSGNLCRCTGYRPILDAAQQMGQLPLPAGCAVDEAATVAALRALKKKPAADGPYLRPTTLSELLQARAAHPQAQVVAGTTDVGLWITKMHKRFPQVLDVTAARELQRVESYPHHIAIGAAVTLTDAFAALVKERPQLLSFSQRFAGLPVRNSGTLGGNVANGSPIGDSMPLLIALGASVVLMRWKKTKAGGEIAHRELRLEDLYTGYRSNVMRPDELLCWIKVPRPTGHALEKVYKISKRFDDDISAVCLAIQMTVKAGVVQQVSIGAGGVAATPARARQTEAALLGQPWTEDTVMHAMDTLRTEFQPISDMRASAAYRQTVLGNLLRRFWLESQGQQAINLESLKTLEALS</sequence>
<dbReference type="Pfam" id="PF03450">
    <property type="entry name" value="CO_deh_flav_C"/>
    <property type="match status" value="1"/>
</dbReference>
<dbReference type="SUPFAM" id="SSF55447">
    <property type="entry name" value="CO dehydrogenase flavoprotein C-terminal domain-like"/>
    <property type="match status" value="1"/>
</dbReference>
<dbReference type="RefSeq" id="WP_382173582.1">
    <property type="nucleotide sequence ID" value="NZ_JBHRXX010000005.1"/>
</dbReference>
<dbReference type="EC" id="1.17.1.4" evidence="8"/>
<dbReference type="InterPro" id="IPR002888">
    <property type="entry name" value="2Fe-2S-bd"/>
</dbReference>
<dbReference type="Pfam" id="PF00111">
    <property type="entry name" value="Fer2"/>
    <property type="match status" value="1"/>
</dbReference>
<keyword evidence="2" id="KW-0479">Metal-binding</keyword>
<dbReference type="PANTHER" id="PTHR45444:SF3">
    <property type="entry name" value="XANTHINE DEHYDROGENASE"/>
    <property type="match status" value="1"/>
</dbReference>
<keyword evidence="3" id="KW-0274">FAD</keyword>
<accession>A0ABV7W2L8</accession>
<dbReference type="PROSITE" id="PS51387">
    <property type="entry name" value="FAD_PCMH"/>
    <property type="match status" value="1"/>
</dbReference>
<reference evidence="9" key="1">
    <citation type="journal article" date="2019" name="Int. J. Syst. Evol. Microbiol.">
        <title>The Global Catalogue of Microorganisms (GCM) 10K type strain sequencing project: providing services to taxonomists for standard genome sequencing and annotation.</title>
        <authorList>
            <consortium name="The Broad Institute Genomics Platform"/>
            <consortium name="The Broad Institute Genome Sequencing Center for Infectious Disease"/>
            <person name="Wu L."/>
            <person name="Ma J."/>
        </authorList>
    </citation>
    <scope>NUCLEOTIDE SEQUENCE [LARGE SCALE GENOMIC DNA]</scope>
    <source>
        <strain evidence="9">KCTC 42501</strain>
    </source>
</reference>
<evidence type="ECO:0000256" key="3">
    <source>
        <dbReference type="ARBA" id="ARBA00022827"/>
    </source>
</evidence>
<organism evidence="8 9">
    <name type="scientific">Hydrogenophaga luteola</name>
    <dbReference type="NCBI Taxonomy" id="1591122"/>
    <lineage>
        <taxon>Bacteria</taxon>
        <taxon>Pseudomonadati</taxon>
        <taxon>Pseudomonadota</taxon>
        <taxon>Betaproteobacteria</taxon>
        <taxon>Burkholderiales</taxon>
        <taxon>Comamonadaceae</taxon>
        <taxon>Hydrogenophaga</taxon>
    </lineage>
</organism>
<evidence type="ECO:0000256" key="2">
    <source>
        <dbReference type="ARBA" id="ARBA00022723"/>
    </source>
</evidence>
<dbReference type="SMART" id="SM01092">
    <property type="entry name" value="CO_deh_flav_C"/>
    <property type="match status" value="1"/>
</dbReference>
<dbReference type="InterPro" id="IPR006058">
    <property type="entry name" value="2Fe2S_fd_BS"/>
</dbReference>
<feature type="domain" description="2Fe-2S ferredoxin-type" evidence="6">
    <location>
        <begin position="8"/>
        <end position="93"/>
    </location>
</feature>
<keyword evidence="1" id="KW-0285">Flavoprotein</keyword>
<evidence type="ECO:0000259" key="6">
    <source>
        <dbReference type="PROSITE" id="PS51085"/>
    </source>
</evidence>
<dbReference type="CDD" id="cd00207">
    <property type="entry name" value="fer2"/>
    <property type="match status" value="1"/>
</dbReference>
<protein>
    <submittedName>
        <fullName evidence="8">Xanthine dehydrogenase small subunit</fullName>
        <ecNumber evidence="8">1.17.1.4</ecNumber>
    </submittedName>
</protein>
<gene>
    <name evidence="8" type="primary">xdhA</name>
    <name evidence="8" type="ORF">ACFOPI_10380</name>
</gene>
<dbReference type="Gene3D" id="3.10.20.30">
    <property type="match status" value="1"/>
</dbReference>
<dbReference type="Pfam" id="PF01799">
    <property type="entry name" value="Fer2_2"/>
    <property type="match status" value="1"/>
</dbReference>
<dbReference type="InterPro" id="IPR036010">
    <property type="entry name" value="2Fe-2S_ferredoxin-like_sf"/>
</dbReference>
<name>A0ABV7W2L8_9BURK</name>
<dbReference type="PROSITE" id="PS00197">
    <property type="entry name" value="2FE2S_FER_1"/>
    <property type="match status" value="1"/>
</dbReference>
<dbReference type="InterPro" id="IPR036683">
    <property type="entry name" value="CO_DH_flav_C_dom_sf"/>
</dbReference>
<proteinExistence type="predicted"/>
<dbReference type="PIRSF" id="PIRSF036557">
    <property type="entry name" value="XdhA_RC"/>
    <property type="match status" value="1"/>
</dbReference>
<keyword evidence="5" id="KW-0408">Iron</keyword>
<dbReference type="Gene3D" id="3.30.43.10">
    <property type="entry name" value="Uridine Diphospho-n-acetylenolpyruvylglucosamine Reductase, domain 2"/>
    <property type="match status" value="1"/>
</dbReference>
<evidence type="ECO:0000259" key="7">
    <source>
        <dbReference type="PROSITE" id="PS51387"/>
    </source>
</evidence>
<evidence type="ECO:0000313" key="9">
    <source>
        <dbReference type="Proteomes" id="UP001595729"/>
    </source>
</evidence>
<dbReference type="InterPro" id="IPR002346">
    <property type="entry name" value="Mopterin_DH_FAD-bd"/>
</dbReference>
<keyword evidence="9" id="KW-1185">Reference proteome</keyword>
<dbReference type="InterPro" id="IPR012675">
    <property type="entry name" value="Beta-grasp_dom_sf"/>
</dbReference>
<dbReference type="SUPFAM" id="SSF47741">
    <property type="entry name" value="CO dehydrogenase ISP C-domain like"/>
    <property type="match status" value="1"/>
</dbReference>
<dbReference type="InterPro" id="IPR016167">
    <property type="entry name" value="FAD-bd_PCMH_sub1"/>
</dbReference>
<keyword evidence="4 8" id="KW-0560">Oxidoreductase</keyword>
<dbReference type="SUPFAM" id="SSF54292">
    <property type="entry name" value="2Fe-2S ferredoxin-like"/>
    <property type="match status" value="1"/>
</dbReference>
<dbReference type="Gene3D" id="1.10.150.120">
    <property type="entry name" value="[2Fe-2S]-binding domain"/>
    <property type="match status" value="1"/>
</dbReference>
<dbReference type="EMBL" id="JBHRXX010000005">
    <property type="protein sequence ID" value="MFC3684000.1"/>
    <property type="molecule type" value="Genomic_DNA"/>
</dbReference>
<dbReference type="PANTHER" id="PTHR45444">
    <property type="entry name" value="XANTHINE DEHYDROGENASE"/>
    <property type="match status" value="1"/>
</dbReference>
<evidence type="ECO:0000256" key="1">
    <source>
        <dbReference type="ARBA" id="ARBA00022630"/>
    </source>
</evidence>
<dbReference type="Gene3D" id="3.30.390.50">
    <property type="entry name" value="CO dehydrogenase flavoprotein, C-terminal domain"/>
    <property type="match status" value="1"/>
</dbReference>
<dbReference type="SUPFAM" id="SSF56176">
    <property type="entry name" value="FAD-binding/transporter-associated domain-like"/>
    <property type="match status" value="1"/>
</dbReference>
<feature type="domain" description="FAD-binding PCMH-type" evidence="7">
    <location>
        <begin position="193"/>
        <end position="375"/>
    </location>
</feature>
<dbReference type="InterPro" id="IPR014307">
    <property type="entry name" value="Xanthine_DH_ssu"/>
</dbReference>
<dbReference type="InterPro" id="IPR016166">
    <property type="entry name" value="FAD-bd_PCMH"/>
</dbReference>
<dbReference type="InterPro" id="IPR016208">
    <property type="entry name" value="Ald_Oxase/xanthine_DH-like"/>
</dbReference>
<comment type="caution">
    <text evidence="8">The sequence shown here is derived from an EMBL/GenBank/DDBJ whole genome shotgun (WGS) entry which is preliminary data.</text>
</comment>
<dbReference type="Proteomes" id="UP001595729">
    <property type="component" value="Unassembled WGS sequence"/>
</dbReference>
<dbReference type="InterPro" id="IPR001041">
    <property type="entry name" value="2Fe-2S_ferredoxin-type"/>
</dbReference>
<dbReference type="NCBIfam" id="TIGR02963">
    <property type="entry name" value="xanthine_xdhA"/>
    <property type="match status" value="1"/>
</dbReference>